<name>A0AAP9MGW7_CLOIN</name>
<organism evidence="1 2">
    <name type="scientific">Clostridium innocuum</name>
    <dbReference type="NCBI Taxonomy" id="1522"/>
    <lineage>
        <taxon>Bacteria</taxon>
        <taxon>Bacillati</taxon>
        <taxon>Bacillota</taxon>
        <taxon>Clostridia</taxon>
        <taxon>Eubacteriales</taxon>
        <taxon>Clostridiaceae</taxon>
        <taxon>Clostridium</taxon>
    </lineage>
</organism>
<accession>A0AAP9MGW7</accession>
<proteinExistence type="predicted"/>
<sequence>MLTQEAAADMVEEWKKLYDEHRGFLYPNRKTGKELDAYVRDKYEVHPIQTKEADNVVIENIMCNRVFKEKLPDNMQPCPITYHTDEQKVFIGIDLVSGYFCVEGSEQIYDDLFAFRGLDEKDLNNVFMVAEYVKCIKKGKEKEVKDEKL</sequence>
<evidence type="ECO:0000313" key="1">
    <source>
        <dbReference type="EMBL" id="QJA04163.1"/>
    </source>
</evidence>
<dbReference type="GeneID" id="61927435"/>
<dbReference type="EMBL" id="CP048838">
    <property type="protein sequence ID" value="QJA04163.1"/>
    <property type="molecule type" value="Genomic_DNA"/>
</dbReference>
<protein>
    <submittedName>
        <fullName evidence="1">Uncharacterized protein</fullName>
    </submittedName>
</protein>
<gene>
    <name evidence="1" type="ORF">G4D54_17820</name>
</gene>
<dbReference type="RefSeq" id="WP_002607637.1">
    <property type="nucleotide sequence ID" value="NZ_BAAACC010000015.1"/>
</dbReference>
<dbReference type="AlphaFoldDB" id="A0AAP9MGW7"/>
<evidence type="ECO:0000313" key="2">
    <source>
        <dbReference type="Proteomes" id="UP000503330"/>
    </source>
</evidence>
<reference evidence="1 2" key="1">
    <citation type="submission" date="2020-02" db="EMBL/GenBank/DDBJ databases">
        <authorList>
            <person name="Kociolek L.K."/>
            <person name="Ozer E.A."/>
        </authorList>
    </citation>
    <scope>NUCLEOTIDE SEQUENCE [LARGE SCALE GENOMIC DNA]</scope>
    <source>
        <strain evidence="1 2">ATCC 14501</strain>
    </source>
</reference>
<dbReference type="Proteomes" id="UP000503330">
    <property type="component" value="Chromosome"/>
</dbReference>